<name>A0A255DGY8_9MYCO</name>
<dbReference type="GO" id="GO:0006631">
    <property type="term" value="P:fatty acid metabolic process"/>
    <property type="evidence" value="ECO:0007669"/>
    <property type="project" value="UniProtKB-KW"/>
</dbReference>
<dbReference type="SUPFAM" id="SSF52096">
    <property type="entry name" value="ClpP/crotonase"/>
    <property type="match status" value="1"/>
</dbReference>
<dbReference type="GO" id="GO:0004300">
    <property type="term" value="F:enoyl-CoA hydratase activity"/>
    <property type="evidence" value="ECO:0007669"/>
    <property type="project" value="UniProtKB-EC"/>
</dbReference>
<dbReference type="InterPro" id="IPR018376">
    <property type="entry name" value="Enoyl-CoA_hyd/isom_CS"/>
</dbReference>
<comment type="caution">
    <text evidence="7">The sequence shown here is derived from an EMBL/GenBank/DDBJ whole genome shotgun (WGS) entry which is preliminary data.</text>
</comment>
<gene>
    <name evidence="7" type="ORF">CG716_23045</name>
</gene>
<dbReference type="Gene3D" id="1.10.12.10">
    <property type="entry name" value="Lyase 2-enoyl-coa Hydratase, Chain A, domain 2"/>
    <property type="match status" value="1"/>
</dbReference>
<evidence type="ECO:0008006" key="9">
    <source>
        <dbReference type="Google" id="ProtNLM"/>
    </source>
</evidence>
<dbReference type="Proteomes" id="UP000216063">
    <property type="component" value="Unassembled WGS sequence"/>
</dbReference>
<evidence type="ECO:0000313" key="7">
    <source>
        <dbReference type="EMBL" id="OYN76222.1"/>
    </source>
</evidence>
<dbReference type="InterPro" id="IPR001753">
    <property type="entry name" value="Enoyl-CoA_hydra/iso"/>
</dbReference>
<evidence type="ECO:0000256" key="2">
    <source>
        <dbReference type="ARBA" id="ARBA00005254"/>
    </source>
</evidence>
<protein>
    <recommendedName>
        <fullName evidence="9">Enoyl-CoA hydratase</fullName>
    </recommendedName>
</protein>
<proteinExistence type="inferred from homology"/>
<comment type="catalytic activity">
    <reaction evidence="4">
        <text>a (3S)-3-hydroxyacyl-CoA = a (2E)-enoyl-CoA + H2O</text>
        <dbReference type="Rhea" id="RHEA:16105"/>
        <dbReference type="ChEBI" id="CHEBI:15377"/>
        <dbReference type="ChEBI" id="CHEBI:57318"/>
        <dbReference type="ChEBI" id="CHEBI:58856"/>
        <dbReference type="EC" id="4.2.1.17"/>
    </reaction>
</comment>
<keyword evidence="8" id="KW-1185">Reference proteome</keyword>
<keyword evidence="3" id="KW-0276">Fatty acid metabolism</keyword>
<organism evidence="7 8">
    <name type="scientific">Mycolicibacterium sphagni</name>
    <dbReference type="NCBI Taxonomy" id="1786"/>
    <lineage>
        <taxon>Bacteria</taxon>
        <taxon>Bacillati</taxon>
        <taxon>Actinomycetota</taxon>
        <taxon>Actinomycetes</taxon>
        <taxon>Mycobacteriales</taxon>
        <taxon>Mycobacteriaceae</taxon>
        <taxon>Mycolicibacterium</taxon>
    </lineage>
</organism>
<keyword evidence="3" id="KW-0443">Lipid metabolism</keyword>
<comment type="similarity">
    <text evidence="2 6">Belongs to the enoyl-CoA hydratase/isomerase family.</text>
</comment>
<evidence type="ECO:0000256" key="4">
    <source>
        <dbReference type="ARBA" id="ARBA00023709"/>
    </source>
</evidence>
<dbReference type="InterPro" id="IPR029045">
    <property type="entry name" value="ClpP/crotonase-like_dom_sf"/>
</dbReference>
<evidence type="ECO:0000256" key="6">
    <source>
        <dbReference type="RuleBase" id="RU003707"/>
    </source>
</evidence>
<reference evidence="7 8" key="1">
    <citation type="submission" date="2017-07" db="EMBL/GenBank/DDBJ databases">
        <title>The new phylogeny of genus Mycobacterium.</title>
        <authorList>
            <person name="Tortoli E."/>
            <person name="Trovato A."/>
            <person name="Cirillo D.M."/>
        </authorList>
    </citation>
    <scope>NUCLEOTIDE SEQUENCE [LARGE SCALE GENOMIC DNA]</scope>
    <source>
        <strain evidence="7 8">ATCC 33027</strain>
    </source>
</reference>
<dbReference type="OrthoDB" id="9777711at2"/>
<comment type="function">
    <text evidence="1">Could possibly oxidize fatty acids using specific components.</text>
</comment>
<evidence type="ECO:0000256" key="1">
    <source>
        <dbReference type="ARBA" id="ARBA00002994"/>
    </source>
</evidence>
<dbReference type="InterPro" id="IPR051683">
    <property type="entry name" value="Enoyl-CoA_Hydratase/Isomerase"/>
</dbReference>
<comment type="catalytic activity">
    <reaction evidence="5">
        <text>a 4-saturated-(3S)-3-hydroxyacyl-CoA = a (3E)-enoyl-CoA + H2O</text>
        <dbReference type="Rhea" id="RHEA:20724"/>
        <dbReference type="ChEBI" id="CHEBI:15377"/>
        <dbReference type="ChEBI" id="CHEBI:58521"/>
        <dbReference type="ChEBI" id="CHEBI:137480"/>
        <dbReference type="EC" id="4.2.1.17"/>
    </reaction>
</comment>
<accession>A0A255DGY8</accession>
<evidence type="ECO:0000313" key="8">
    <source>
        <dbReference type="Proteomes" id="UP000216063"/>
    </source>
</evidence>
<dbReference type="PANTHER" id="PTHR42964:SF1">
    <property type="entry name" value="POLYKETIDE BIOSYNTHESIS ENOYL-COA HYDRATASE PKSH-RELATED"/>
    <property type="match status" value="1"/>
</dbReference>
<dbReference type="Pfam" id="PF00378">
    <property type="entry name" value="ECH_1"/>
    <property type="match status" value="1"/>
</dbReference>
<dbReference type="EMBL" id="NOZR01000023">
    <property type="protein sequence ID" value="OYN76222.1"/>
    <property type="molecule type" value="Genomic_DNA"/>
</dbReference>
<dbReference type="Gene3D" id="3.90.226.10">
    <property type="entry name" value="2-enoyl-CoA Hydratase, Chain A, domain 1"/>
    <property type="match status" value="1"/>
</dbReference>
<dbReference type="PROSITE" id="PS00166">
    <property type="entry name" value="ENOYL_COA_HYDRATASE"/>
    <property type="match status" value="1"/>
</dbReference>
<dbReference type="RefSeq" id="WP_094483437.1">
    <property type="nucleotide sequence ID" value="NZ_NOZR01000023.1"/>
</dbReference>
<dbReference type="InterPro" id="IPR014748">
    <property type="entry name" value="Enoyl-CoA_hydra_C"/>
</dbReference>
<dbReference type="CDD" id="cd06558">
    <property type="entry name" value="crotonase-like"/>
    <property type="match status" value="1"/>
</dbReference>
<dbReference type="AlphaFoldDB" id="A0A255DGY8"/>
<evidence type="ECO:0000256" key="3">
    <source>
        <dbReference type="ARBA" id="ARBA00022832"/>
    </source>
</evidence>
<dbReference type="PANTHER" id="PTHR42964">
    <property type="entry name" value="ENOYL-COA HYDRATASE"/>
    <property type="match status" value="1"/>
</dbReference>
<evidence type="ECO:0000256" key="5">
    <source>
        <dbReference type="ARBA" id="ARBA00023717"/>
    </source>
</evidence>
<sequence length="262" mass="28192">MRPEEFVDTRYEVRDGVATITMDRPEYLNALKSTGYEELRWAIRAARVDPSVDIVVLTGAGGAFAPGGDLHETLGYLESDDPLAMCEFYDRLPWKDFFECPKVIIAAVNGICMGGGLIGALTCDIVLAAESATFAAAEARVGVADALAPAVLFGKVNTLKAKYLLFTGQTISAAEAERYGLVTEVVPDDRLAQRCVEVIAEVRQTSQAARAVFKFHLQQLLAAPTDHGAIEVLAGPEALEGVRAFAQKRTPAFALRNGRQGS</sequence>